<dbReference type="PANTHER" id="PTHR12960:SF0">
    <property type="entry name" value="MRNA EXPORT FACTOR GLE1"/>
    <property type="match status" value="1"/>
</dbReference>
<dbReference type="InterPro" id="IPR038506">
    <property type="entry name" value="GLE1-like_sf"/>
</dbReference>
<proteinExistence type="inferred from homology"/>
<dbReference type="Proteomes" id="UP001465755">
    <property type="component" value="Unassembled WGS sequence"/>
</dbReference>
<protein>
    <recommendedName>
        <fullName evidence="9">mRNA export factor GLE1</fullName>
    </recommendedName>
    <alternativeName>
        <fullName evidence="10">Nucleoporin GLE1</fullName>
    </alternativeName>
</protein>
<evidence type="ECO:0000256" key="6">
    <source>
        <dbReference type="ARBA" id="ARBA00023010"/>
    </source>
</evidence>
<organism evidence="12 13">
    <name type="scientific">Symbiochloris irregularis</name>
    <dbReference type="NCBI Taxonomy" id="706552"/>
    <lineage>
        <taxon>Eukaryota</taxon>
        <taxon>Viridiplantae</taxon>
        <taxon>Chlorophyta</taxon>
        <taxon>core chlorophytes</taxon>
        <taxon>Trebouxiophyceae</taxon>
        <taxon>Trebouxiales</taxon>
        <taxon>Trebouxiaceae</taxon>
        <taxon>Symbiochloris</taxon>
    </lineage>
</organism>
<comment type="similarity">
    <text evidence="2">Belongs to the GLE1 family.</text>
</comment>
<evidence type="ECO:0000256" key="3">
    <source>
        <dbReference type="ARBA" id="ARBA00022448"/>
    </source>
</evidence>
<dbReference type="Pfam" id="PF07817">
    <property type="entry name" value="GLE1"/>
    <property type="match status" value="1"/>
</dbReference>
<keyword evidence="13" id="KW-1185">Reference proteome</keyword>
<evidence type="ECO:0000256" key="9">
    <source>
        <dbReference type="ARBA" id="ARBA00026227"/>
    </source>
</evidence>
<dbReference type="GO" id="GO:0016973">
    <property type="term" value="P:poly(A)+ mRNA export from nucleus"/>
    <property type="evidence" value="ECO:0007669"/>
    <property type="project" value="InterPro"/>
</dbReference>
<accession>A0AAW1NX22</accession>
<feature type="compositionally biased region" description="Basic and acidic residues" evidence="11">
    <location>
        <begin position="152"/>
        <end position="170"/>
    </location>
</feature>
<name>A0AAW1NX22_9CHLO</name>
<feature type="compositionally biased region" description="Polar residues" evidence="11">
    <location>
        <begin position="17"/>
        <end position="41"/>
    </location>
</feature>
<comment type="subcellular location">
    <subcellularLocation>
        <location evidence="1">Nucleus</location>
        <location evidence="1">Nuclear pore complex</location>
    </subcellularLocation>
</comment>
<keyword evidence="5" id="KW-0653">Protein transport</keyword>
<dbReference type="Gene3D" id="1.25.40.510">
    <property type="entry name" value="GLE1-like"/>
    <property type="match status" value="1"/>
</dbReference>
<feature type="region of interest" description="Disordered" evidence="11">
    <location>
        <begin position="403"/>
        <end position="434"/>
    </location>
</feature>
<dbReference type="GO" id="GO:0005543">
    <property type="term" value="F:phospholipid binding"/>
    <property type="evidence" value="ECO:0007669"/>
    <property type="project" value="TreeGrafter"/>
</dbReference>
<evidence type="ECO:0000313" key="12">
    <source>
        <dbReference type="EMBL" id="KAK9797840.1"/>
    </source>
</evidence>
<evidence type="ECO:0000256" key="7">
    <source>
        <dbReference type="ARBA" id="ARBA00023132"/>
    </source>
</evidence>
<dbReference type="PANTHER" id="PTHR12960">
    <property type="entry name" value="GLE-1-RELATED"/>
    <property type="match status" value="1"/>
</dbReference>
<feature type="compositionally biased region" description="Low complexity" evidence="11">
    <location>
        <begin position="403"/>
        <end position="427"/>
    </location>
</feature>
<dbReference type="GO" id="GO:0031369">
    <property type="term" value="F:translation initiation factor binding"/>
    <property type="evidence" value="ECO:0007669"/>
    <property type="project" value="TreeGrafter"/>
</dbReference>
<evidence type="ECO:0000256" key="8">
    <source>
        <dbReference type="ARBA" id="ARBA00023242"/>
    </source>
</evidence>
<evidence type="ECO:0000256" key="4">
    <source>
        <dbReference type="ARBA" id="ARBA00022816"/>
    </source>
</evidence>
<dbReference type="GO" id="GO:0000822">
    <property type="term" value="F:inositol hexakisphosphate binding"/>
    <property type="evidence" value="ECO:0007669"/>
    <property type="project" value="TreeGrafter"/>
</dbReference>
<keyword evidence="3" id="KW-0813">Transport</keyword>
<evidence type="ECO:0000256" key="10">
    <source>
        <dbReference type="ARBA" id="ARBA00029983"/>
    </source>
</evidence>
<keyword evidence="7" id="KW-0906">Nuclear pore complex</keyword>
<comment type="caution">
    <text evidence="12">The sequence shown here is derived from an EMBL/GenBank/DDBJ whole genome shotgun (WGS) entry which is preliminary data.</text>
</comment>
<dbReference type="EMBL" id="JALJOQ010000103">
    <property type="protein sequence ID" value="KAK9797840.1"/>
    <property type="molecule type" value="Genomic_DNA"/>
</dbReference>
<feature type="compositionally biased region" description="Basic and acidic residues" evidence="11">
    <location>
        <begin position="176"/>
        <end position="197"/>
    </location>
</feature>
<evidence type="ECO:0000256" key="2">
    <source>
        <dbReference type="ARBA" id="ARBA00011056"/>
    </source>
</evidence>
<reference evidence="12 13" key="1">
    <citation type="journal article" date="2024" name="Nat. Commun.">
        <title>Phylogenomics reveals the evolutionary origins of lichenization in chlorophyte algae.</title>
        <authorList>
            <person name="Puginier C."/>
            <person name="Libourel C."/>
            <person name="Otte J."/>
            <person name="Skaloud P."/>
            <person name="Haon M."/>
            <person name="Grisel S."/>
            <person name="Petersen M."/>
            <person name="Berrin J.G."/>
            <person name="Delaux P.M."/>
            <person name="Dal Grande F."/>
            <person name="Keller J."/>
        </authorList>
    </citation>
    <scope>NUCLEOTIDE SEQUENCE [LARGE SCALE GENOMIC DNA]</scope>
    <source>
        <strain evidence="12 13">SAG 2036</strain>
    </source>
</reference>
<evidence type="ECO:0000313" key="13">
    <source>
        <dbReference type="Proteomes" id="UP001465755"/>
    </source>
</evidence>
<evidence type="ECO:0000256" key="5">
    <source>
        <dbReference type="ARBA" id="ARBA00022927"/>
    </source>
</evidence>
<gene>
    <name evidence="12" type="ORF">WJX73_008565</name>
</gene>
<keyword evidence="4" id="KW-0509">mRNA transport</keyword>
<dbReference type="GO" id="GO:0005737">
    <property type="term" value="C:cytoplasm"/>
    <property type="evidence" value="ECO:0007669"/>
    <property type="project" value="TreeGrafter"/>
</dbReference>
<dbReference type="GO" id="GO:0015031">
    <property type="term" value="P:protein transport"/>
    <property type="evidence" value="ECO:0007669"/>
    <property type="project" value="UniProtKB-KW"/>
</dbReference>
<feature type="region of interest" description="Disordered" evidence="11">
    <location>
        <begin position="1"/>
        <end position="98"/>
    </location>
</feature>
<feature type="compositionally biased region" description="Low complexity" evidence="11">
    <location>
        <begin position="85"/>
        <end position="98"/>
    </location>
</feature>
<feature type="region of interest" description="Disordered" evidence="11">
    <location>
        <begin position="143"/>
        <end position="224"/>
    </location>
</feature>
<dbReference type="InterPro" id="IPR012476">
    <property type="entry name" value="GLE1"/>
</dbReference>
<keyword evidence="6" id="KW-0811">Translocation</keyword>
<sequence>MAVSAPSGWSDDEGDVSTASFLVSAPSGFSDSDNGEDTATSRPRRLSHQQATTSCAVEAHRASSASLARRRSSPFNVPSSRPRRQSGSSAGAVQAQQQTELGTALQQVANFLSGLQMIDDDEDRERRNIQASIQQTREQWAGAEAVAAAARQAEEQRQHEEQQRKAEEQRVTAQREMARIEAENKRQKAQQEREKLAAQKAQQEADAAKEAATQHEVTSPATLLLSPTADMQAATTPHTVKAAFSAIALAEECKATLDKMQGLANPMQTDESRKAERRKVDKAITLHVNQISATEEQVRAKGEALTQLLTQGDAARRSYALLRLCDRVLGQCEAQVALTHTFCFPLAEVTLAVAANHPDLAPCLLAKLHAACSLTTPRSWLPSRVPNSHGSYLTLMGYRQVDSPSASSSKASGASKGSGSPGAQSPSKKWEPTDQVAGRTRGYLLYLGALMQSDRAVKGLNLEAAWQWIARFLNSQPPNRLTAVALDAFLGIAGYRMHQQYRGQFLKLLKYIDAAFLPALSQSGDADARSVHARLHTYLHGSMWLSAPQGRNMPQSDVSSYDRA</sequence>
<evidence type="ECO:0000256" key="1">
    <source>
        <dbReference type="ARBA" id="ARBA00004567"/>
    </source>
</evidence>
<dbReference type="GO" id="GO:0044614">
    <property type="term" value="C:nuclear pore cytoplasmic filaments"/>
    <property type="evidence" value="ECO:0007669"/>
    <property type="project" value="TreeGrafter"/>
</dbReference>
<dbReference type="AlphaFoldDB" id="A0AAW1NX22"/>
<evidence type="ECO:0000256" key="11">
    <source>
        <dbReference type="SAM" id="MobiDB-lite"/>
    </source>
</evidence>
<keyword evidence="8" id="KW-0539">Nucleus</keyword>